<keyword evidence="2" id="KW-1185">Reference proteome</keyword>
<accession>A0A1G9WET0</accession>
<dbReference type="AlphaFoldDB" id="A0A1G9WET0"/>
<dbReference type="Proteomes" id="UP000183376">
    <property type="component" value="Chromosome I"/>
</dbReference>
<dbReference type="RefSeq" id="WP_030429673.1">
    <property type="nucleotide sequence ID" value="NZ_JOEF01000008.1"/>
</dbReference>
<evidence type="ECO:0000313" key="1">
    <source>
        <dbReference type="EMBL" id="SDM82686.1"/>
    </source>
</evidence>
<dbReference type="Pfam" id="PF05576">
    <property type="entry name" value="Peptidase_S37"/>
    <property type="match status" value="1"/>
</dbReference>
<sequence length="98" mass="10681">MQAKTHGLVRTQSQRILFVNGQNDPWGSERFTPSAHDSHSFTAPGANHGAKISVLSGADRIAATDVLRRWAGSDVWLNGTEPVVDPSQLDVVRTPFPF</sequence>
<dbReference type="InterPro" id="IPR008761">
    <property type="entry name" value="Peptidase_S37"/>
</dbReference>
<evidence type="ECO:0000313" key="2">
    <source>
        <dbReference type="Proteomes" id="UP000183376"/>
    </source>
</evidence>
<proteinExistence type="predicted"/>
<organism evidence="1 2">
    <name type="scientific">Allokutzneria albata</name>
    <name type="common">Kibdelosporangium albatum</name>
    <dbReference type="NCBI Taxonomy" id="211114"/>
    <lineage>
        <taxon>Bacteria</taxon>
        <taxon>Bacillati</taxon>
        <taxon>Actinomycetota</taxon>
        <taxon>Actinomycetes</taxon>
        <taxon>Pseudonocardiales</taxon>
        <taxon>Pseudonocardiaceae</taxon>
        <taxon>Allokutzneria</taxon>
    </lineage>
</organism>
<name>A0A1G9WET0_ALLAB</name>
<gene>
    <name evidence="1" type="ORF">SAMN04489726_3554</name>
</gene>
<dbReference type="STRING" id="211114.SAMN04489726_3554"/>
<protein>
    <submittedName>
        <fullName evidence="1">PS-10 peptidase S37</fullName>
    </submittedName>
</protein>
<dbReference type="EMBL" id="LT629701">
    <property type="protein sequence ID" value="SDM82686.1"/>
    <property type="molecule type" value="Genomic_DNA"/>
</dbReference>
<reference evidence="1 2" key="1">
    <citation type="submission" date="2016-10" db="EMBL/GenBank/DDBJ databases">
        <authorList>
            <person name="de Groot N.N."/>
        </authorList>
    </citation>
    <scope>NUCLEOTIDE SEQUENCE [LARGE SCALE GENOMIC DNA]</scope>
    <source>
        <strain evidence="1 2">DSM 44149</strain>
    </source>
</reference>
<dbReference type="OrthoDB" id="3979391at2"/>